<name>A0ACC1R8S1_9HYPO</name>
<accession>A0ACC1R8S1</accession>
<protein>
    <submittedName>
        <fullName evidence="1">Uncharacterized protein</fullName>
    </submittedName>
</protein>
<keyword evidence="2" id="KW-1185">Reference proteome</keyword>
<comment type="caution">
    <text evidence="1">The sequence shown here is derived from an EMBL/GenBank/DDBJ whole genome shotgun (WGS) entry which is preliminary data.</text>
</comment>
<dbReference type="Proteomes" id="UP001148737">
    <property type="component" value="Unassembled WGS sequence"/>
</dbReference>
<evidence type="ECO:0000313" key="1">
    <source>
        <dbReference type="EMBL" id="KAJ3499442.1"/>
    </source>
</evidence>
<gene>
    <name evidence="1" type="ORF">NLG97_g334</name>
</gene>
<organism evidence="1 2">
    <name type="scientific">Lecanicillium saksenae</name>
    <dbReference type="NCBI Taxonomy" id="468837"/>
    <lineage>
        <taxon>Eukaryota</taxon>
        <taxon>Fungi</taxon>
        <taxon>Dikarya</taxon>
        <taxon>Ascomycota</taxon>
        <taxon>Pezizomycotina</taxon>
        <taxon>Sordariomycetes</taxon>
        <taxon>Hypocreomycetidae</taxon>
        <taxon>Hypocreales</taxon>
        <taxon>Cordycipitaceae</taxon>
        <taxon>Lecanicillium</taxon>
    </lineage>
</organism>
<proteinExistence type="predicted"/>
<evidence type="ECO:0000313" key="2">
    <source>
        <dbReference type="Proteomes" id="UP001148737"/>
    </source>
</evidence>
<sequence>MATIISFDKSHNDKLLCEIVDEVAEASPDAVWAEYPRKPNHDTQFEAITYRMLSNAVNAVAWFLHKHMHEATAFETITYLGPNNVIYAVAFFPSPRLSVPAQARLLSELSCTVLITCEPVLAEVESLASSSSVTLLVLPDVDHIFNGSPAPFPCGKTFQSARNEPFLVLHTSGSTGNPKLIVYTHEFFQRNVNAFQLSAAYGNKTIGQLLDGNRFVNLLPLFHFAGYCFTSVMSHFHRSTVVLPAAGSPPTANTLHALLMNSQADWAAATPAVVEALGKDPDLLHAVSEQLNGLVVLGGNASMAIGNKVASKLRIYNLIGSSECGGFAQLLPMDKLQEGCDRWRYIQIHPDTNPAFEEHSVGLFELVIKRSGEASPYQPVFDLFPDMEEFRTKDLFAPHPLLPNLWEHKGRLDDVIVFLNGEKSNPVPFELHVTGHPDVAGAVVFGKDRQEAGILVEPTQDKHHDWHSMTHLAIIEVIWPTIQQANLLVPAFARIAKTHICIVAPGKPLPRSPKGSIQRSKAVELYKEEIDNTYEISDRVDETQFTGAAVPDLNEICRVIRTAYTQATLQSAPDDDENFFEKGMDSLEALRLMRELRSTHGLVRIELATVYSNPTVRALSKAIKHNYGRSSIYTVAMDTDDRNLKALHDCIDEYGSKVRTLDTTIHGSQLCPTPTRATTRPCIVITGTTGSVGSYILNELMLHSSKPKIICLNRAADGRAVQIRRNRLRDASLCTEFPLDRVRFLTAKLTTGPDFGLSQEDFSSLLAETTFVIHCAWLVDFNLPLSAFRASLDGLVNLVRFCSNADNCPSLLFVSSISAVMARPTATIPEALIDDMAAPLTGYGETVVRVGQVSGAAHSPGHWNDREWLPRLVVGSKLMGVIPETLGSSNDIDWIPIDVLAKSIVEIGDQLGPQGPYEVYHLVNPAVTNWQQLLPHIIQTLETKDLLTKKLEMRVVSGESWLHELRKAMAKCSGSDDDGNPALALLSFYERMFAVTDKPNCCWAVQHSTAASVSFRNAGKIKPQWMQRWTLNWLHSSSNRR</sequence>
<dbReference type="EMBL" id="JANAKD010000010">
    <property type="protein sequence ID" value="KAJ3499442.1"/>
    <property type="molecule type" value="Genomic_DNA"/>
</dbReference>
<reference evidence="1" key="1">
    <citation type="submission" date="2022-07" db="EMBL/GenBank/DDBJ databases">
        <title>Genome Sequence of Lecanicillium saksenae.</title>
        <authorList>
            <person name="Buettner E."/>
        </authorList>
    </citation>
    <scope>NUCLEOTIDE SEQUENCE</scope>
    <source>
        <strain evidence="1">VT-O1</strain>
    </source>
</reference>